<comment type="caution">
    <text evidence="2">The sequence shown here is derived from an EMBL/GenBank/DDBJ whole genome shotgun (WGS) entry which is preliminary data.</text>
</comment>
<dbReference type="OrthoDB" id="156693at2"/>
<evidence type="ECO:0000313" key="2">
    <source>
        <dbReference type="EMBL" id="KDN22654.1"/>
    </source>
</evidence>
<gene>
    <name evidence="2" type="ORF">DV20_08030</name>
</gene>
<dbReference type="Pfam" id="PF03364">
    <property type="entry name" value="Polyketide_cyc"/>
    <property type="match status" value="1"/>
</dbReference>
<evidence type="ECO:0000313" key="3">
    <source>
        <dbReference type="Proteomes" id="UP000027345"/>
    </source>
</evidence>
<accession>A0A066UET8</accession>
<protein>
    <submittedName>
        <fullName evidence="2">Polyketide cyclase</fullName>
    </submittedName>
</protein>
<organism evidence="2 3">
    <name type="scientific">Amycolatopsis rifamycinica</name>
    <dbReference type="NCBI Taxonomy" id="287986"/>
    <lineage>
        <taxon>Bacteria</taxon>
        <taxon>Bacillati</taxon>
        <taxon>Actinomycetota</taxon>
        <taxon>Actinomycetes</taxon>
        <taxon>Pseudonocardiales</taxon>
        <taxon>Pseudonocardiaceae</taxon>
        <taxon>Amycolatopsis</taxon>
    </lineage>
</organism>
<reference evidence="2 3" key="1">
    <citation type="submission" date="2014-05" db="EMBL/GenBank/DDBJ databases">
        <title>Draft genome sequence of Amycolatopsis rifamycinica DSM 46095.</title>
        <authorList>
            <person name="Lal R."/>
            <person name="Saxena A."/>
            <person name="Kumari R."/>
            <person name="Mukherjee U."/>
            <person name="Singh P."/>
            <person name="Sangwan N."/>
            <person name="Mahato N.K."/>
        </authorList>
    </citation>
    <scope>NUCLEOTIDE SEQUENCE [LARGE SCALE GENOMIC DNA]</scope>
    <source>
        <strain evidence="2 3">DSM 46095</strain>
    </source>
</reference>
<dbReference type="STRING" id="287986.DV20_08030"/>
<dbReference type="InterPro" id="IPR005031">
    <property type="entry name" value="COQ10_START"/>
</dbReference>
<dbReference type="RefSeq" id="WP_043777868.1">
    <property type="nucleotide sequence ID" value="NZ_JMQI01000015.1"/>
</dbReference>
<dbReference type="AlphaFoldDB" id="A0A066UET8"/>
<keyword evidence="3" id="KW-1185">Reference proteome</keyword>
<dbReference type="Gene3D" id="3.30.530.20">
    <property type="match status" value="1"/>
</dbReference>
<dbReference type="eggNOG" id="COG2867">
    <property type="taxonomic scope" value="Bacteria"/>
</dbReference>
<dbReference type="Proteomes" id="UP000027345">
    <property type="component" value="Unassembled WGS sequence"/>
</dbReference>
<dbReference type="EMBL" id="JMQI01000015">
    <property type="protein sequence ID" value="KDN22654.1"/>
    <property type="molecule type" value="Genomic_DNA"/>
</dbReference>
<sequence length="148" mass="17289">MAAETENSVTIDAPLEVVWKFTNDVEAWPEYFDEYAAVEVLRRDGDTIDFRLTTRPDDQGQAWSWVSRRTADPATRTVRAHRLETGPFEYMRLRWFYTESGGRTTMRWVQEFEVRADAPFDEAAMVERLNSGSRRNMARIKQILETSS</sequence>
<feature type="domain" description="Coenzyme Q-binding protein COQ10 START" evidence="1">
    <location>
        <begin position="11"/>
        <end position="139"/>
    </location>
</feature>
<name>A0A066UET8_9PSEU</name>
<dbReference type="SUPFAM" id="SSF55961">
    <property type="entry name" value="Bet v1-like"/>
    <property type="match status" value="1"/>
</dbReference>
<proteinExistence type="predicted"/>
<dbReference type="InterPro" id="IPR023393">
    <property type="entry name" value="START-like_dom_sf"/>
</dbReference>
<evidence type="ECO:0000259" key="1">
    <source>
        <dbReference type="Pfam" id="PF03364"/>
    </source>
</evidence>